<dbReference type="EMBL" id="CABVQN010000003">
    <property type="protein sequence ID" value="VWC75921.1"/>
    <property type="molecule type" value="Genomic_DNA"/>
</dbReference>
<dbReference type="Proteomes" id="UP000494110">
    <property type="component" value="Unassembled WGS sequence"/>
</dbReference>
<dbReference type="AlphaFoldDB" id="A0A6P2UPT6"/>
<protein>
    <submittedName>
        <fullName evidence="1">Uncharacterized protein</fullName>
    </submittedName>
</protein>
<reference evidence="1 2" key="1">
    <citation type="submission" date="2019-09" db="EMBL/GenBank/DDBJ databases">
        <authorList>
            <person name="Depoorter E."/>
        </authorList>
    </citation>
    <scope>NUCLEOTIDE SEQUENCE [LARGE SCALE GENOMIC DNA]</scope>
    <source>
        <strain evidence="1">R-39750</strain>
    </source>
</reference>
<evidence type="ECO:0000313" key="2">
    <source>
        <dbReference type="Proteomes" id="UP000494110"/>
    </source>
</evidence>
<sequence>MIKNQHFNCIKCLVNPADADSHVVPNSIRKRMYGEKTEKNKRFAFSYIGRPELPAQDFPKPKLMCKECDSKFGSDIEKTLPDLLMPADVDNKKSWDELGLIALNHGPFKEYPPEAQPLLKRNAALIAWKVLHAVARDGNADLSSFLHTPAGQTLDRAMLHFIIQQALPPATISLKEPVLWKIEPKTAAAITGKDDRLPISWAVNYECGKPETASLFAIFGLWIVGWQFPDSTLPLHPALAQWLMHLVEQRKTSSQAV</sequence>
<accession>A0A6P2UPT6</accession>
<dbReference type="RefSeq" id="WP_175011025.1">
    <property type="nucleotide sequence ID" value="NZ_CABVQN010000003.1"/>
</dbReference>
<name>A0A6P2UPT6_BURL3</name>
<evidence type="ECO:0000313" key="1">
    <source>
        <dbReference type="EMBL" id="VWC75921.1"/>
    </source>
</evidence>
<gene>
    <name evidence="1" type="ORF">BLA39750_00869</name>
</gene>
<proteinExistence type="predicted"/>
<organism evidence="1 2">
    <name type="scientific">Burkholderia lata (strain ATCC 17760 / DSM 23089 / LMG 22485 / NCIMB 9086 / R18194 / 383)</name>
    <dbReference type="NCBI Taxonomy" id="482957"/>
    <lineage>
        <taxon>Bacteria</taxon>
        <taxon>Pseudomonadati</taxon>
        <taxon>Pseudomonadota</taxon>
        <taxon>Betaproteobacteria</taxon>
        <taxon>Burkholderiales</taxon>
        <taxon>Burkholderiaceae</taxon>
        <taxon>Burkholderia</taxon>
        <taxon>Burkholderia cepacia complex</taxon>
    </lineage>
</organism>